<evidence type="ECO:0000313" key="2">
    <source>
        <dbReference type="EMBL" id="ESU29111.1"/>
    </source>
</evidence>
<keyword evidence="3" id="KW-1185">Reference proteome</keyword>
<organism evidence="2 3">
    <name type="scientific">Flavobacterium limnosediminis JC2902</name>
    <dbReference type="NCBI Taxonomy" id="1341181"/>
    <lineage>
        <taxon>Bacteria</taxon>
        <taxon>Pseudomonadati</taxon>
        <taxon>Bacteroidota</taxon>
        <taxon>Flavobacteriia</taxon>
        <taxon>Flavobacteriales</taxon>
        <taxon>Flavobacteriaceae</taxon>
        <taxon>Flavobacterium</taxon>
    </lineage>
</organism>
<dbReference type="EMBL" id="AVGG01000003">
    <property type="protein sequence ID" value="ESU29111.1"/>
    <property type="molecule type" value="Genomic_DNA"/>
</dbReference>
<proteinExistence type="predicted"/>
<evidence type="ECO:0000313" key="3">
    <source>
        <dbReference type="Proteomes" id="UP000018004"/>
    </source>
</evidence>
<reference evidence="2 3" key="1">
    <citation type="submission" date="2013-08" db="EMBL/GenBank/DDBJ databases">
        <title>Flavobacterium limnosediminis JC2902 genome sequencing.</title>
        <authorList>
            <person name="Lee K."/>
            <person name="Yi H."/>
            <person name="Park S."/>
            <person name="Chun J."/>
        </authorList>
    </citation>
    <scope>NUCLEOTIDE SEQUENCE [LARGE SCALE GENOMIC DNA]</scope>
    <source>
        <strain evidence="2 3">JC2902</strain>
    </source>
</reference>
<sequence>MSTFAQKNPKLKKMLPKKIIYSLLLAGMAFSLTNCTVSHHHHHHHKTKKVPPGHAKKMSGDKSAKKHAHGHNK</sequence>
<evidence type="ECO:0008006" key="4">
    <source>
        <dbReference type="Google" id="ProtNLM"/>
    </source>
</evidence>
<dbReference type="PATRIC" id="fig|1341181.4.peg.1138"/>
<gene>
    <name evidence="2" type="ORF">FLJC2902T_11500</name>
</gene>
<protein>
    <recommendedName>
        <fullName evidence="4">Quinol oxidase subunit 4</fullName>
    </recommendedName>
</protein>
<dbReference type="AlphaFoldDB" id="V6SR40"/>
<feature type="compositionally biased region" description="Basic residues" evidence="1">
    <location>
        <begin position="38"/>
        <end position="57"/>
    </location>
</feature>
<feature type="region of interest" description="Disordered" evidence="1">
    <location>
        <begin position="37"/>
        <end position="73"/>
    </location>
</feature>
<feature type="compositionally biased region" description="Basic residues" evidence="1">
    <location>
        <begin position="64"/>
        <end position="73"/>
    </location>
</feature>
<evidence type="ECO:0000256" key="1">
    <source>
        <dbReference type="SAM" id="MobiDB-lite"/>
    </source>
</evidence>
<dbReference type="eggNOG" id="ENOG5030QKT">
    <property type="taxonomic scope" value="Bacteria"/>
</dbReference>
<name>V6SR40_9FLAO</name>
<comment type="caution">
    <text evidence="2">The sequence shown here is derived from an EMBL/GenBank/DDBJ whole genome shotgun (WGS) entry which is preliminary data.</text>
</comment>
<accession>V6SR40</accession>
<dbReference type="STRING" id="1341181.FLJC2902T_11500"/>
<dbReference type="Proteomes" id="UP000018004">
    <property type="component" value="Unassembled WGS sequence"/>
</dbReference>